<feature type="binding site" evidence="3">
    <location>
        <position position="40"/>
    </location>
    <ligand>
        <name>FAD</name>
        <dbReference type="ChEBI" id="CHEBI:57692"/>
    </ligand>
</feature>
<dbReference type="GO" id="GO:0016491">
    <property type="term" value="F:oxidoreductase activity"/>
    <property type="evidence" value="ECO:0007669"/>
    <property type="project" value="UniProtKB-KW"/>
</dbReference>
<dbReference type="InterPro" id="IPR050281">
    <property type="entry name" value="Flavin_monoamine_oxidase"/>
</dbReference>
<evidence type="ECO:0000259" key="6">
    <source>
        <dbReference type="Pfam" id="PF01593"/>
    </source>
</evidence>
<protein>
    <recommendedName>
        <fullName evidence="4">Amine oxidase</fullName>
        <ecNumber evidence="4">1.4.3.-</ecNumber>
    </recommendedName>
</protein>
<keyword evidence="2 4" id="KW-0560">Oxidoreductase</keyword>
<evidence type="ECO:0000256" key="1">
    <source>
        <dbReference type="ARBA" id="ARBA00001974"/>
    </source>
</evidence>
<feature type="chain" id="PRO_5001729075" description="Amine oxidase" evidence="5">
    <location>
        <begin position="27"/>
        <end position="480"/>
    </location>
</feature>
<evidence type="ECO:0000256" key="5">
    <source>
        <dbReference type="SAM" id="SignalP"/>
    </source>
</evidence>
<dbReference type="PANTHER" id="PTHR10742">
    <property type="entry name" value="FLAVIN MONOAMINE OXIDASE"/>
    <property type="match status" value="1"/>
</dbReference>
<sequence length="480" mass="53400">MNSKISNLRKQLLLISVSYLTQSVFADCDYEIVVIGAGISGIAAAKQLKEAGCNPTVLEARNRIGGRIWTSTVGTNTIDMGASWIHGIGKGAEGLKKWNNKFNPIYQIAKDNNIATVATWQDEDSAEEAFFWWQGGKTTYDISSFTDNFEEYLKNHQSSASQQTTLEQLFTNFPMTDNQVNRNMKNFSFSYLYGSDYAADPDQLSAKYVGTESYFKGAEHIFPSGYVQIPESISTGINIVYQKKVVGIDYSGNKVSITTQSGDTYECDKVIVTVPLGVLKNNVITFTPPLPSDKQSSINGLGAGLMDKLALEFSSVFWDEDMDWLNYISDGDLKWTQTLNIYKYTQKPILLMFNIGKDAQSFAQMTDQQVLDSAMATLRTMYPNAPDYVNYKRSNWGQDEFAYQSYTFIKAGSTDEDPANIASDIDKKVYFAGEHTNFDFIGTVHGAYISGLDAARAISQGWIFKAFASGIISCLMLLSF</sequence>
<organism evidence="7 8">
    <name type="scientific">Stylonychia lemnae</name>
    <name type="common">Ciliate</name>
    <dbReference type="NCBI Taxonomy" id="5949"/>
    <lineage>
        <taxon>Eukaryota</taxon>
        <taxon>Sar</taxon>
        <taxon>Alveolata</taxon>
        <taxon>Ciliophora</taxon>
        <taxon>Intramacronucleata</taxon>
        <taxon>Spirotrichea</taxon>
        <taxon>Stichotrichia</taxon>
        <taxon>Sporadotrichida</taxon>
        <taxon>Oxytrichidae</taxon>
        <taxon>Stylonychinae</taxon>
        <taxon>Stylonychia</taxon>
    </lineage>
</organism>
<comment type="cofactor">
    <cofactor evidence="1 4">
        <name>FAD</name>
        <dbReference type="ChEBI" id="CHEBI:57692"/>
    </cofactor>
</comment>
<evidence type="ECO:0000313" key="8">
    <source>
        <dbReference type="Proteomes" id="UP000039865"/>
    </source>
</evidence>
<dbReference type="InParanoid" id="A0A077ZXX7"/>
<feature type="signal peptide" evidence="5">
    <location>
        <begin position="1"/>
        <end position="26"/>
    </location>
</feature>
<dbReference type="Gene3D" id="3.90.660.10">
    <property type="match status" value="1"/>
</dbReference>
<dbReference type="SUPFAM" id="SSF51905">
    <property type="entry name" value="FAD/NAD(P)-binding domain"/>
    <property type="match status" value="1"/>
</dbReference>
<feature type="domain" description="Amine oxidase" evidence="6">
    <location>
        <begin position="39"/>
        <end position="458"/>
    </location>
</feature>
<proteinExistence type="inferred from homology"/>
<name>A0A077ZXX7_STYLE</name>
<feature type="binding site" evidence="3">
    <location>
        <position position="245"/>
    </location>
    <ligand>
        <name>FAD</name>
        <dbReference type="ChEBI" id="CHEBI:57692"/>
    </ligand>
</feature>
<dbReference type="SUPFAM" id="SSF54373">
    <property type="entry name" value="FAD-linked reductases, C-terminal domain"/>
    <property type="match status" value="1"/>
</dbReference>
<feature type="binding site" evidence="3">
    <location>
        <position position="353"/>
    </location>
    <ligand>
        <name>substrate</name>
    </ligand>
</feature>
<dbReference type="EMBL" id="CCKQ01003616">
    <property type="protein sequence ID" value="CDW74745.1"/>
    <property type="molecule type" value="Genomic_DNA"/>
</dbReference>
<keyword evidence="4" id="KW-0285">Flavoprotein</keyword>
<evidence type="ECO:0000313" key="7">
    <source>
        <dbReference type="EMBL" id="CDW74745.1"/>
    </source>
</evidence>
<dbReference type="Pfam" id="PF01593">
    <property type="entry name" value="Amino_oxidase"/>
    <property type="match status" value="1"/>
</dbReference>
<dbReference type="OrthoDB" id="406280at2759"/>
<dbReference type="AlphaFoldDB" id="A0A077ZXX7"/>
<keyword evidence="5" id="KW-0732">Signal</keyword>
<dbReference type="InterPro" id="IPR036188">
    <property type="entry name" value="FAD/NAD-bd_sf"/>
</dbReference>
<dbReference type="PANTHER" id="PTHR10742:SF410">
    <property type="entry name" value="LYSINE-SPECIFIC HISTONE DEMETHYLASE 2"/>
    <property type="match status" value="1"/>
</dbReference>
<dbReference type="OMA" id="NDINIQP"/>
<keyword evidence="4" id="KW-0274">FAD</keyword>
<evidence type="ECO:0000256" key="3">
    <source>
        <dbReference type="PIRSR" id="PIRSR601613-1"/>
    </source>
</evidence>
<dbReference type="Proteomes" id="UP000039865">
    <property type="component" value="Unassembled WGS sequence"/>
</dbReference>
<comment type="similarity">
    <text evidence="4">Belongs to the flavin monoamine oxidase family.</text>
</comment>
<accession>A0A077ZXX7</accession>
<evidence type="ECO:0000256" key="2">
    <source>
        <dbReference type="ARBA" id="ARBA00023002"/>
    </source>
</evidence>
<evidence type="ECO:0000256" key="4">
    <source>
        <dbReference type="RuleBase" id="RU362067"/>
    </source>
</evidence>
<keyword evidence="8" id="KW-1185">Reference proteome</keyword>
<dbReference type="InterPro" id="IPR002937">
    <property type="entry name" value="Amino_oxidase"/>
</dbReference>
<dbReference type="PRINTS" id="PR00757">
    <property type="entry name" value="AMINEOXDASEF"/>
</dbReference>
<gene>
    <name evidence="7" type="primary">Contig17849.g18970</name>
    <name evidence="7" type="ORF">STYLEM_3728</name>
</gene>
<dbReference type="InterPro" id="IPR001613">
    <property type="entry name" value="Flavin_amine_oxidase"/>
</dbReference>
<dbReference type="Gene3D" id="3.50.50.60">
    <property type="entry name" value="FAD/NAD(P)-binding domain"/>
    <property type="match status" value="1"/>
</dbReference>
<dbReference type="EC" id="1.4.3.-" evidence="4"/>
<reference evidence="7 8" key="1">
    <citation type="submission" date="2014-06" db="EMBL/GenBank/DDBJ databases">
        <authorList>
            <person name="Swart Estienne"/>
        </authorList>
    </citation>
    <scope>NUCLEOTIDE SEQUENCE [LARGE SCALE GENOMIC DNA]</scope>
    <source>
        <strain evidence="7 8">130c</strain>
    </source>
</reference>
<feature type="binding site" evidence="3">
    <location>
        <begin position="59"/>
        <end position="60"/>
    </location>
    <ligand>
        <name>FAD</name>
        <dbReference type="ChEBI" id="CHEBI:57692"/>
    </ligand>
</feature>